<dbReference type="Pfam" id="PF03886">
    <property type="entry name" value="ABC_trans_aux"/>
    <property type="match status" value="1"/>
</dbReference>
<comment type="caution">
    <text evidence="3">The sequence shown here is derived from an EMBL/GenBank/DDBJ whole genome shotgun (WGS) entry which is preliminary data.</text>
</comment>
<dbReference type="RefSeq" id="WP_005025237.1">
    <property type="nucleotide sequence ID" value="NZ_KE150238.1"/>
</dbReference>
<feature type="chain" id="PRO_5003202925" description="ABC-type transport auxiliary lipoprotein component domain-containing protein" evidence="1">
    <location>
        <begin position="22"/>
        <end position="200"/>
    </location>
</feature>
<feature type="domain" description="ABC-type transport auxiliary lipoprotein component" evidence="2">
    <location>
        <begin position="35"/>
        <end position="192"/>
    </location>
</feature>
<name>E5Y3N1_BILW3</name>
<sequence>MKKRAPSLLLALLALAGLLTAGGCSLGRSPRPDFYMLSSPVENVVQSGKEKISGPRVAIGPVSIPGYLDRPQLFLRDGNDVKVELAEFNHWSEPFGEGVTRVLCDAVSASLTPRKGLASPMRSQQPFQWRIAVDIARFDGAPNGSVILDAGWSLVNESGEELKSGRFVQHAPAGPDIPSMVQAQSALLAQFGAVLGQMIP</sequence>
<keyword evidence="1" id="KW-0732">Signal</keyword>
<dbReference type="HOGENOM" id="CLU_096001_2_1_7"/>
<evidence type="ECO:0000259" key="2">
    <source>
        <dbReference type="Pfam" id="PF03886"/>
    </source>
</evidence>
<dbReference type="GeneID" id="78085929"/>
<reference evidence="3 4" key="1">
    <citation type="submission" date="2010-10" db="EMBL/GenBank/DDBJ databases">
        <authorList>
            <consortium name="The Broad Institute Genome Sequencing Platform"/>
            <person name="Ward D."/>
            <person name="Earl A."/>
            <person name="Feldgarden M."/>
            <person name="Young S.K."/>
            <person name="Gargeya S."/>
            <person name="Zeng Q."/>
            <person name="Alvarado L."/>
            <person name="Berlin A."/>
            <person name="Bochicchio J."/>
            <person name="Chapman S.B."/>
            <person name="Chen Z."/>
            <person name="Freedman E."/>
            <person name="Gellesch M."/>
            <person name="Goldberg J."/>
            <person name="Griggs A."/>
            <person name="Gujja S."/>
            <person name="Heilman E."/>
            <person name="Heiman D."/>
            <person name="Howarth C."/>
            <person name="Mehta T."/>
            <person name="Neiman D."/>
            <person name="Pearson M."/>
            <person name="Roberts A."/>
            <person name="Saif S."/>
            <person name="Shea T."/>
            <person name="Shenoy N."/>
            <person name="Sisk P."/>
            <person name="Stolte C."/>
            <person name="Sykes S."/>
            <person name="White J."/>
            <person name="Yandava C."/>
            <person name="Allen-Vercoe E."/>
            <person name="Sibley C."/>
            <person name="Ambrose C.E."/>
            <person name="Strauss J."/>
            <person name="Daigneault M."/>
            <person name="Haas B."/>
            <person name="Nusbaum C."/>
            <person name="Birren B."/>
        </authorList>
    </citation>
    <scope>NUCLEOTIDE SEQUENCE [LARGE SCALE GENOMIC DNA]</scope>
    <source>
        <strain evidence="3 4">3_1_6</strain>
    </source>
</reference>
<dbReference type="EMBL" id="ADCP02000001">
    <property type="protein sequence ID" value="EFV45372.1"/>
    <property type="molecule type" value="Genomic_DNA"/>
</dbReference>
<evidence type="ECO:0000256" key="1">
    <source>
        <dbReference type="SAM" id="SignalP"/>
    </source>
</evidence>
<evidence type="ECO:0000313" key="4">
    <source>
        <dbReference type="Proteomes" id="UP000006034"/>
    </source>
</evidence>
<dbReference type="OrthoDB" id="5372878at2"/>
<dbReference type="PROSITE" id="PS51257">
    <property type="entry name" value="PROKAR_LIPOPROTEIN"/>
    <property type="match status" value="1"/>
</dbReference>
<keyword evidence="4" id="KW-1185">Reference proteome</keyword>
<evidence type="ECO:0000313" key="3">
    <source>
        <dbReference type="EMBL" id="EFV45372.1"/>
    </source>
</evidence>
<protein>
    <recommendedName>
        <fullName evidence="2">ABC-type transport auxiliary lipoprotein component domain-containing protein</fullName>
    </recommendedName>
</protein>
<feature type="signal peptide" evidence="1">
    <location>
        <begin position="1"/>
        <end position="21"/>
    </location>
</feature>
<dbReference type="STRING" id="563192.HMPREF0179_00792"/>
<proteinExistence type="predicted"/>
<dbReference type="AlphaFoldDB" id="E5Y3N1"/>
<dbReference type="Proteomes" id="UP000006034">
    <property type="component" value="Unassembled WGS sequence"/>
</dbReference>
<accession>E5Y3N1</accession>
<reference evidence="3 4" key="2">
    <citation type="submission" date="2013-04" db="EMBL/GenBank/DDBJ databases">
        <title>The Genome Sequence of Bilophila wadsworthia 3_1_6.</title>
        <authorList>
            <consortium name="The Broad Institute Genomics Platform"/>
            <person name="Earl A."/>
            <person name="Ward D."/>
            <person name="Feldgarden M."/>
            <person name="Gevers D."/>
            <person name="Sibley C."/>
            <person name="Strauss J."/>
            <person name="Allen-Vercoe E."/>
            <person name="Walker B."/>
            <person name="Young S."/>
            <person name="Zeng Q."/>
            <person name="Gargeya S."/>
            <person name="Fitzgerald M."/>
            <person name="Haas B."/>
            <person name="Abouelleil A."/>
            <person name="Allen A.W."/>
            <person name="Alvarado L."/>
            <person name="Arachchi H.M."/>
            <person name="Berlin A.M."/>
            <person name="Chapman S.B."/>
            <person name="Gainer-Dewar J."/>
            <person name="Goldberg J."/>
            <person name="Griggs A."/>
            <person name="Gujja S."/>
            <person name="Hansen M."/>
            <person name="Howarth C."/>
            <person name="Imamovic A."/>
            <person name="Ireland A."/>
            <person name="Larimer J."/>
            <person name="McCowan C."/>
            <person name="Murphy C."/>
            <person name="Pearson M."/>
            <person name="Poon T.W."/>
            <person name="Priest M."/>
            <person name="Roberts A."/>
            <person name="Saif S."/>
            <person name="Shea T."/>
            <person name="Sisk P."/>
            <person name="Sykes S."/>
            <person name="Wortman J."/>
            <person name="Nusbaum C."/>
            <person name="Birren B."/>
        </authorList>
    </citation>
    <scope>NUCLEOTIDE SEQUENCE [LARGE SCALE GENOMIC DNA]</scope>
    <source>
        <strain evidence="3 4">3_1_6</strain>
    </source>
</reference>
<dbReference type="Gene3D" id="3.40.50.10610">
    <property type="entry name" value="ABC-type transport auxiliary lipoprotein component"/>
    <property type="match status" value="1"/>
</dbReference>
<dbReference type="eggNOG" id="COG3009">
    <property type="taxonomic scope" value="Bacteria"/>
</dbReference>
<dbReference type="SUPFAM" id="SSF159594">
    <property type="entry name" value="XCC0632-like"/>
    <property type="match status" value="1"/>
</dbReference>
<organism evidence="3 4">
    <name type="scientific">Bilophila wadsworthia (strain 3_1_6)</name>
    <dbReference type="NCBI Taxonomy" id="563192"/>
    <lineage>
        <taxon>Bacteria</taxon>
        <taxon>Pseudomonadati</taxon>
        <taxon>Thermodesulfobacteriota</taxon>
        <taxon>Desulfovibrionia</taxon>
        <taxon>Desulfovibrionales</taxon>
        <taxon>Desulfovibrionaceae</taxon>
        <taxon>Bilophila</taxon>
    </lineage>
</organism>
<gene>
    <name evidence="3" type="ORF">HMPREF0179_00792</name>
</gene>
<dbReference type="InterPro" id="IPR005586">
    <property type="entry name" value="ABC_trans_aux"/>
</dbReference>